<evidence type="ECO:0000259" key="4">
    <source>
        <dbReference type="PROSITE" id="PS51898"/>
    </source>
</evidence>
<dbReference type="EMBL" id="UWOC01000151">
    <property type="protein sequence ID" value="VCU09687.1"/>
    <property type="molecule type" value="Genomic_DNA"/>
</dbReference>
<dbReference type="GO" id="GO:0006310">
    <property type="term" value="P:DNA recombination"/>
    <property type="evidence" value="ECO:0007669"/>
    <property type="project" value="UniProtKB-KW"/>
</dbReference>
<reference evidence="6" key="1">
    <citation type="submission" date="2018-10" db="EMBL/GenBank/DDBJ databases">
        <authorList>
            <person name="Peiro R."/>
            <person name="Begona"/>
            <person name="Cbmso G."/>
            <person name="Lopez M."/>
            <person name="Gonzalez S."/>
            <person name="Sacristan E."/>
            <person name="Castillo E."/>
        </authorList>
    </citation>
    <scope>NUCLEOTIDE SEQUENCE [LARGE SCALE GENOMIC DNA]</scope>
</reference>
<accession>A0A447CWT7</accession>
<proteinExistence type="predicted"/>
<comment type="caution">
    <text evidence="5">The sequence shown here is derived from an EMBL/GenBank/DDBJ whole genome shotgun (WGS) entry which is preliminary data.</text>
</comment>
<dbReference type="PANTHER" id="PTHR30349">
    <property type="entry name" value="PHAGE INTEGRASE-RELATED"/>
    <property type="match status" value="1"/>
</dbReference>
<dbReference type="Proteomes" id="UP000289200">
    <property type="component" value="Unassembled WGS sequence"/>
</dbReference>
<feature type="region of interest" description="Disordered" evidence="3">
    <location>
        <begin position="371"/>
        <end position="393"/>
    </location>
</feature>
<evidence type="ECO:0000256" key="1">
    <source>
        <dbReference type="ARBA" id="ARBA00022908"/>
    </source>
</evidence>
<dbReference type="SUPFAM" id="SSF56349">
    <property type="entry name" value="DNA breaking-rejoining enzymes"/>
    <property type="match status" value="1"/>
</dbReference>
<dbReference type="RefSeq" id="WP_165363956.1">
    <property type="nucleotide sequence ID" value="NZ_UWOC01000151.1"/>
</dbReference>
<keyword evidence="6" id="KW-1185">Reference proteome</keyword>
<dbReference type="InterPro" id="IPR011010">
    <property type="entry name" value="DNA_brk_join_enz"/>
</dbReference>
<dbReference type="PANTHER" id="PTHR30349:SF64">
    <property type="entry name" value="PROPHAGE INTEGRASE INTD-RELATED"/>
    <property type="match status" value="1"/>
</dbReference>
<feature type="domain" description="Tyr recombinase" evidence="4">
    <location>
        <begin position="183"/>
        <end position="363"/>
    </location>
</feature>
<evidence type="ECO:0000313" key="5">
    <source>
        <dbReference type="EMBL" id="VCU09687.1"/>
    </source>
</evidence>
<dbReference type="Gene3D" id="1.10.443.10">
    <property type="entry name" value="Intergrase catalytic core"/>
    <property type="match status" value="1"/>
</dbReference>
<evidence type="ECO:0000313" key="6">
    <source>
        <dbReference type="Proteomes" id="UP000289200"/>
    </source>
</evidence>
<name>A0A447CWT7_9BRAD</name>
<feature type="compositionally biased region" description="Polar residues" evidence="3">
    <location>
        <begin position="384"/>
        <end position="393"/>
    </location>
</feature>
<keyword evidence="2" id="KW-0233">DNA recombination</keyword>
<dbReference type="PROSITE" id="PS51898">
    <property type="entry name" value="TYR_RECOMBINASE"/>
    <property type="match status" value="1"/>
</dbReference>
<protein>
    <submittedName>
        <fullName evidence="5">Tyrosine recombinase XerC</fullName>
    </submittedName>
</protein>
<keyword evidence="1" id="KW-0229">DNA integration</keyword>
<evidence type="ECO:0000256" key="3">
    <source>
        <dbReference type="SAM" id="MobiDB-lite"/>
    </source>
</evidence>
<dbReference type="CDD" id="cd00796">
    <property type="entry name" value="INT_Rci_Hp1_C"/>
    <property type="match status" value="1"/>
</dbReference>
<dbReference type="Pfam" id="PF00589">
    <property type="entry name" value="Phage_integrase"/>
    <property type="match status" value="1"/>
</dbReference>
<dbReference type="InterPro" id="IPR002104">
    <property type="entry name" value="Integrase_catalytic"/>
</dbReference>
<gene>
    <name evidence="5" type="primary">xerC_3</name>
    <name evidence="5" type="ORF">RHODGE_RHODGE_02856</name>
</gene>
<sequence length="393" mass="45130">MSVYRHRNSPYWQFDFQRGGYRFSGSTAVPVGRPKAEARAAEAQEIEAAERLVREIRDAGRKPLTLGAACDRWWDEVGQHLAEHKTVSTALEFLKAQIGADRPLHALTDDDVLRAIAARRRHVKPAGRDDKGKQLYREISARTVNNTVPILLRRVVRRARDLWDAVVIREPKWGQLLLDETRRRTPEITIEQEEAIDAAERSDYRDIRHFATITGLRLREALLRWADVDFEAGVVHIVAKGGEPRTVPLSRTAYAILWRQRGRHDEWVFTFVAARTKIDPRTRREYIRGQRYPITAAGLTSNRKRHWPVKARWHDLRHTAARRTLRTTGNLKIVQRMLGHSDIKTTADVYADVLIDDVRAAMNATETAVESRKKALNRADKSAKSLSTRGKRK</sequence>
<dbReference type="AlphaFoldDB" id="A0A447CWT7"/>
<dbReference type="InterPro" id="IPR050090">
    <property type="entry name" value="Tyrosine_recombinase_XerCD"/>
</dbReference>
<organism evidence="5 6">
    <name type="scientific">Rhodoplanes serenus</name>
    <dbReference type="NCBI Taxonomy" id="200615"/>
    <lineage>
        <taxon>Bacteria</taxon>
        <taxon>Pseudomonadati</taxon>
        <taxon>Pseudomonadota</taxon>
        <taxon>Alphaproteobacteria</taxon>
        <taxon>Hyphomicrobiales</taxon>
        <taxon>Nitrobacteraceae</taxon>
        <taxon>Rhodoplanes</taxon>
    </lineage>
</organism>
<dbReference type="GO" id="GO:0015074">
    <property type="term" value="P:DNA integration"/>
    <property type="evidence" value="ECO:0007669"/>
    <property type="project" value="UniProtKB-KW"/>
</dbReference>
<evidence type="ECO:0000256" key="2">
    <source>
        <dbReference type="ARBA" id="ARBA00023172"/>
    </source>
</evidence>
<feature type="compositionally biased region" description="Basic and acidic residues" evidence="3">
    <location>
        <begin position="371"/>
        <end position="383"/>
    </location>
</feature>
<dbReference type="GO" id="GO:0003677">
    <property type="term" value="F:DNA binding"/>
    <property type="evidence" value="ECO:0007669"/>
    <property type="project" value="InterPro"/>
</dbReference>
<dbReference type="InterPro" id="IPR013762">
    <property type="entry name" value="Integrase-like_cat_sf"/>
</dbReference>